<proteinExistence type="predicted"/>
<dbReference type="CDD" id="cd06422">
    <property type="entry name" value="NTP_transferase_like_1"/>
    <property type="match status" value="1"/>
</dbReference>
<dbReference type="InterPro" id="IPR054790">
    <property type="entry name" value="MurU"/>
</dbReference>
<dbReference type="InterPro" id="IPR050065">
    <property type="entry name" value="GlmU-like"/>
</dbReference>
<accession>A0ABX3A102</accession>
<protein>
    <recommendedName>
        <fullName evidence="3">Nucleotidyl transferase domain-containing protein</fullName>
    </recommendedName>
</protein>
<evidence type="ECO:0000313" key="4">
    <source>
        <dbReference type="EMBL" id="ODN42542.1"/>
    </source>
</evidence>
<dbReference type="PANTHER" id="PTHR43584">
    <property type="entry name" value="NUCLEOTIDYL TRANSFERASE"/>
    <property type="match status" value="1"/>
</dbReference>
<organism evidence="4 5">
    <name type="scientific">Piscirickettsia litoralis</name>
    <dbReference type="NCBI Taxonomy" id="1891921"/>
    <lineage>
        <taxon>Bacteria</taxon>
        <taxon>Pseudomonadati</taxon>
        <taxon>Pseudomonadota</taxon>
        <taxon>Gammaproteobacteria</taxon>
        <taxon>Thiotrichales</taxon>
        <taxon>Piscirickettsiaceae</taxon>
        <taxon>Piscirickettsia</taxon>
    </lineage>
</organism>
<reference evidence="4 5" key="1">
    <citation type="submission" date="2016-08" db="EMBL/GenBank/DDBJ databases">
        <title>Draft genome sequence of Candidatus Piscirickettsia litoralis, from seawater.</title>
        <authorList>
            <person name="Wan X."/>
            <person name="Lee A.J."/>
            <person name="Hou S."/>
            <person name="Donachie S.P."/>
        </authorList>
    </citation>
    <scope>NUCLEOTIDE SEQUENCE [LARGE SCALE GENOMIC DNA]</scope>
    <source>
        <strain evidence="4 5">Y2</strain>
    </source>
</reference>
<sequence>MTIKAMILAAGRGERMRPLTDTTPKPLLDIAGKSLIEYRIEALVDAGIRHIVINVSYQAERLIEALGDGKRYGATIEYSVESERLETGGGIVNALPLLSDCFIIVNSDIWTDFDFSSLLQQALKLNSEESPNSALAHLVLVDNPPYHSEGDLELKNGLICKKRQGKRENSVTSLTYSGIAIYKKAFFLNAPLEAFRVTKLWDEPIALGQMTGEYHTGQWRDIGVPERLEALREALAKRTVLA</sequence>
<name>A0ABX3A102_9GAMM</name>
<dbReference type="Pfam" id="PF00483">
    <property type="entry name" value="NTP_transferase"/>
    <property type="match status" value="1"/>
</dbReference>
<dbReference type="Gene3D" id="3.90.550.10">
    <property type="entry name" value="Spore Coat Polysaccharide Biosynthesis Protein SpsA, Chain A"/>
    <property type="match status" value="1"/>
</dbReference>
<evidence type="ECO:0000256" key="1">
    <source>
        <dbReference type="ARBA" id="ARBA00022679"/>
    </source>
</evidence>
<dbReference type="EMBL" id="MDTU01000001">
    <property type="protein sequence ID" value="ODN42542.1"/>
    <property type="molecule type" value="Genomic_DNA"/>
</dbReference>
<dbReference type="RefSeq" id="WP_069312339.1">
    <property type="nucleotide sequence ID" value="NZ_MDTU01000001.1"/>
</dbReference>
<keyword evidence="2" id="KW-0548">Nucleotidyltransferase</keyword>
<evidence type="ECO:0000259" key="3">
    <source>
        <dbReference type="Pfam" id="PF00483"/>
    </source>
</evidence>
<dbReference type="NCBIfam" id="NF045761">
    <property type="entry name" value="NAMPUrTaseMurU"/>
    <property type="match status" value="1"/>
</dbReference>
<keyword evidence="1" id="KW-0808">Transferase</keyword>
<gene>
    <name evidence="4" type="ORF">BGC07_05870</name>
</gene>
<dbReference type="InterPro" id="IPR005835">
    <property type="entry name" value="NTP_transferase_dom"/>
</dbReference>
<dbReference type="InterPro" id="IPR029044">
    <property type="entry name" value="Nucleotide-diphossugar_trans"/>
</dbReference>
<dbReference type="SUPFAM" id="SSF53448">
    <property type="entry name" value="Nucleotide-diphospho-sugar transferases"/>
    <property type="match status" value="1"/>
</dbReference>
<comment type="caution">
    <text evidence="4">The sequence shown here is derived from an EMBL/GenBank/DDBJ whole genome shotgun (WGS) entry which is preliminary data.</text>
</comment>
<evidence type="ECO:0000313" key="5">
    <source>
        <dbReference type="Proteomes" id="UP000094329"/>
    </source>
</evidence>
<dbReference type="Proteomes" id="UP000094329">
    <property type="component" value="Unassembled WGS sequence"/>
</dbReference>
<dbReference type="PANTHER" id="PTHR43584:SF8">
    <property type="entry name" value="N-ACETYLMURAMATE ALPHA-1-PHOSPHATE URIDYLYLTRANSFERASE"/>
    <property type="match status" value="1"/>
</dbReference>
<feature type="domain" description="Nucleotidyl transferase" evidence="3">
    <location>
        <begin position="4"/>
        <end position="228"/>
    </location>
</feature>
<evidence type="ECO:0000256" key="2">
    <source>
        <dbReference type="ARBA" id="ARBA00022695"/>
    </source>
</evidence>
<keyword evidence="5" id="KW-1185">Reference proteome</keyword>